<evidence type="ECO:0000313" key="2">
    <source>
        <dbReference type="EMBL" id="KAL0146746.1"/>
    </source>
</evidence>
<gene>
    <name evidence="2" type="ORF">M9458_058086</name>
</gene>
<evidence type="ECO:0000313" key="3">
    <source>
        <dbReference type="Proteomes" id="UP001529510"/>
    </source>
</evidence>
<keyword evidence="1" id="KW-0472">Membrane</keyword>
<dbReference type="Proteomes" id="UP001529510">
    <property type="component" value="Unassembled WGS sequence"/>
</dbReference>
<protein>
    <submittedName>
        <fullName evidence="2">Uncharacterized protein</fullName>
    </submittedName>
</protein>
<keyword evidence="3" id="KW-1185">Reference proteome</keyword>
<keyword evidence="1" id="KW-1133">Transmembrane helix</keyword>
<dbReference type="EMBL" id="JAMKFB020000908">
    <property type="protein sequence ID" value="KAL0146746.1"/>
    <property type="molecule type" value="Genomic_DNA"/>
</dbReference>
<reference evidence="2 3" key="1">
    <citation type="submission" date="2024-05" db="EMBL/GenBank/DDBJ databases">
        <title>Genome sequencing and assembly of Indian major carp, Cirrhinus mrigala (Hamilton, 1822).</title>
        <authorList>
            <person name="Mohindra V."/>
            <person name="Chowdhury L.M."/>
            <person name="Lal K."/>
            <person name="Jena J.K."/>
        </authorList>
    </citation>
    <scope>NUCLEOTIDE SEQUENCE [LARGE SCALE GENOMIC DNA]</scope>
    <source>
        <strain evidence="2">CM1030</strain>
        <tissue evidence="2">Blood</tissue>
    </source>
</reference>
<proteinExistence type="predicted"/>
<sequence>ELRCSQGRSTQRNFIVIFSELRAALRAGVLNLIHFVVILVNYAPQVAKMIWPNNGPNPASRKK</sequence>
<feature type="non-terminal residue" evidence="2">
    <location>
        <position position="1"/>
    </location>
</feature>
<evidence type="ECO:0000256" key="1">
    <source>
        <dbReference type="SAM" id="Phobius"/>
    </source>
</evidence>
<dbReference type="AlphaFoldDB" id="A0ABD0ME64"/>
<name>A0ABD0ME64_CIRMR</name>
<accession>A0ABD0ME64</accession>
<comment type="caution">
    <text evidence="2">The sequence shown here is derived from an EMBL/GenBank/DDBJ whole genome shotgun (WGS) entry which is preliminary data.</text>
</comment>
<organism evidence="2 3">
    <name type="scientific">Cirrhinus mrigala</name>
    <name type="common">Mrigala</name>
    <dbReference type="NCBI Taxonomy" id="683832"/>
    <lineage>
        <taxon>Eukaryota</taxon>
        <taxon>Metazoa</taxon>
        <taxon>Chordata</taxon>
        <taxon>Craniata</taxon>
        <taxon>Vertebrata</taxon>
        <taxon>Euteleostomi</taxon>
        <taxon>Actinopterygii</taxon>
        <taxon>Neopterygii</taxon>
        <taxon>Teleostei</taxon>
        <taxon>Ostariophysi</taxon>
        <taxon>Cypriniformes</taxon>
        <taxon>Cyprinidae</taxon>
        <taxon>Labeoninae</taxon>
        <taxon>Labeonini</taxon>
        <taxon>Cirrhinus</taxon>
    </lineage>
</organism>
<keyword evidence="1" id="KW-0812">Transmembrane</keyword>
<feature type="transmembrane region" description="Helical" evidence="1">
    <location>
        <begin position="23"/>
        <end position="43"/>
    </location>
</feature>